<comment type="caution">
    <text evidence="7">The sequence shown here is derived from an EMBL/GenBank/DDBJ whole genome shotgun (WGS) entry which is preliminary data.</text>
</comment>
<dbReference type="RefSeq" id="WP_380738761.1">
    <property type="nucleotide sequence ID" value="NZ_JBHTJP010000034.1"/>
</dbReference>
<keyword evidence="5" id="KW-0732">Signal</keyword>
<dbReference type="InterPro" id="IPR000923">
    <property type="entry name" value="BlueCu_1"/>
</dbReference>
<dbReference type="PROSITE" id="PS00196">
    <property type="entry name" value="COPPER_BLUE"/>
    <property type="match status" value="1"/>
</dbReference>
<dbReference type="PANTHER" id="PTHR38439:SF2">
    <property type="entry name" value="OUTER MEMBRANE PROTEIN H.8"/>
    <property type="match status" value="1"/>
</dbReference>
<dbReference type="EMBL" id="JBHTJP010000034">
    <property type="protein sequence ID" value="MFD0976922.1"/>
    <property type="molecule type" value="Genomic_DNA"/>
</dbReference>
<protein>
    <submittedName>
        <fullName evidence="7">Azurin</fullName>
    </submittedName>
</protein>
<dbReference type="Gene3D" id="2.60.40.420">
    <property type="entry name" value="Cupredoxins - blue copper proteins"/>
    <property type="match status" value="1"/>
</dbReference>
<dbReference type="SUPFAM" id="SSF49503">
    <property type="entry name" value="Cupredoxins"/>
    <property type="match status" value="1"/>
</dbReference>
<dbReference type="InterPro" id="IPR050845">
    <property type="entry name" value="Cu-binding_ET"/>
</dbReference>
<organism evidence="7 8">
    <name type="scientific">Salinimicrobium gaetbulicola</name>
    <dbReference type="NCBI Taxonomy" id="999702"/>
    <lineage>
        <taxon>Bacteria</taxon>
        <taxon>Pseudomonadati</taxon>
        <taxon>Bacteroidota</taxon>
        <taxon>Flavobacteriia</taxon>
        <taxon>Flavobacteriales</taxon>
        <taxon>Flavobacteriaceae</taxon>
        <taxon>Salinimicrobium</taxon>
    </lineage>
</organism>
<dbReference type="PANTHER" id="PTHR38439">
    <property type="entry name" value="AURACYANIN-B"/>
    <property type="match status" value="1"/>
</dbReference>
<dbReference type="InterPro" id="IPR014068">
    <property type="entry name" value="Azurin"/>
</dbReference>
<dbReference type="PROSITE" id="PS51257">
    <property type="entry name" value="PROKAR_LIPOPROTEIN"/>
    <property type="match status" value="1"/>
</dbReference>
<evidence type="ECO:0000313" key="7">
    <source>
        <dbReference type="EMBL" id="MFD0976922.1"/>
    </source>
</evidence>
<dbReference type="Proteomes" id="UP001597100">
    <property type="component" value="Unassembled WGS sequence"/>
</dbReference>
<name>A0ABW3IH45_9FLAO</name>
<accession>A0ABW3IH45</accession>
<dbReference type="Pfam" id="PF00127">
    <property type="entry name" value="Copper-bind"/>
    <property type="match status" value="1"/>
</dbReference>
<keyword evidence="1" id="KW-0813">Transport</keyword>
<feature type="domain" description="Blue (type 1) copper" evidence="6">
    <location>
        <begin position="72"/>
        <end position="187"/>
    </location>
</feature>
<keyword evidence="3" id="KW-0249">Electron transport</keyword>
<feature type="signal peptide" evidence="5">
    <location>
        <begin position="1"/>
        <end position="20"/>
    </location>
</feature>
<dbReference type="InterPro" id="IPR028871">
    <property type="entry name" value="BlueCu_1_BS"/>
</dbReference>
<gene>
    <name evidence="7" type="primary">azu</name>
    <name evidence="7" type="ORF">ACFQ1G_08970</name>
</gene>
<evidence type="ECO:0000259" key="6">
    <source>
        <dbReference type="Pfam" id="PF00127"/>
    </source>
</evidence>
<evidence type="ECO:0000256" key="3">
    <source>
        <dbReference type="ARBA" id="ARBA00022982"/>
    </source>
</evidence>
<evidence type="ECO:0000256" key="2">
    <source>
        <dbReference type="ARBA" id="ARBA00022723"/>
    </source>
</evidence>
<sequence length="187" mass="20801">MKNVKRLLALLILVVFASCADEKKEEERIKIGDDNSSIEAIENDEQLYEADTSTTANDSLQSNGMVEVIITGDDQMKFNLKEIRVKAGQRVKLTLRHVGQLEENVMGHNFVLLKQGTNIPEFAQKASSAKENEYIPEATDKVIAHTEMIGGGEETSIEFNAPATGTYDFICSFPGHYVQMQGKFIVQ</sequence>
<keyword evidence="2" id="KW-0479">Metal-binding</keyword>
<evidence type="ECO:0000256" key="5">
    <source>
        <dbReference type="SAM" id="SignalP"/>
    </source>
</evidence>
<dbReference type="NCBIfam" id="TIGR02695">
    <property type="entry name" value="azurin"/>
    <property type="match status" value="1"/>
</dbReference>
<dbReference type="InterPro" id="IPR008972">
    <property type="entry name" value="Cupredoxin"/>
</dbReference>
<evidence type="ECO:0000256" key="4">
    <source>
        <dbReference type="ARBA" id="ARBA00023008"/>
    </source>
</evidence>
<evidence type="ECO:0000313" key="8">
    <source>
        <dbReference type="Proteomes" id="UP001597100"/>
    </source>
</evidence>
<keyword evidence="4" id="KW-0186">Copper</keyword>
<feature type="chain" id="PRO_5047422700" evidence="5">
    <location>
        <begin position="21"/>
        <end position="187"/>
    </location>
</feature>
<dbReference type="CDD" id="cd13922">
    <property type="entry name" value="Azurin"/>
    <property type="match status" value="1"/>
</dbReference>
<evidence type="ECO:0000256" key="1">
    <source>
        <dbReference type="ARBA" id="ARBA00022448"/>
    </source>
</evidence>
<keyword evidence="8" id="KW-1185">Reference proteome</keyword>
<reference evidence="8" key="1">
    <citation type="journal article" date="2019" name="Int. J. Syst. Evol. Microbiol.">
        <title>The Global Catalogue of Microorganisms (GCM) 10K type strain sequencing project: providing services to taxonomists for standard genome sequencing and annotation.</title>
        <authorList>
            <consortium name="The Broad Institute Genomics Platform"/>
            <consortium name="The Broad Institute Genome Sequencing Center for Infectious Disease"/>
            <person name="Wu L."/>
            <person name="Ma J."/>
        </authorList>
    </citation>
    <scope>NUCLEOTIDE SEQUENCE [LARGE SCALE GENOMIC DNA]</scope>
    <source>
        <strain evidence="8">CCUG 60898</strain>
    </source>
</reference>
<proteinExistence type="predicted"/>